<evidence type="ECO:0000313" key="2">
    <source>
        <dbReference type="EMBL" id="RGV51823.1"/>
    </source>
</evidence>
<comment type="caution">
    <text evidence="2">The sequence shown here is derived from an EMBL/GenBank/DDBJ whole genome shotgun (WGS) entry which is preliminary data.</text>
</comment>
<feature type="chain" id="PRO_5019144916" description="Redoxin domain-containing protein" evidence="1">
    <location>
        <begin position="27"/>
        <end position="168"/>
    </location>
</feature>
<feature type="signal peptide" evidence="1">
    <location>
        <begin position="1"/>
        <end position="26"/>
    </location>
</feature>
<organism evidence="2 3">
    <name type="scientific">Bacteroides fragilis</name>
    <dbReference type="NCBI Taxonomy" id="817"/>
    <lineage>
        <taxon>Bacteria</taxon>
        <taxon>Pseudomonadati</taxon>
        <taxon>Bacteroidota</taxon>
        <taxon>Bacteroidia</taxon>
        <taxon>Bacteroidales</taxon>
        <taxon>Bacteroidaceae</taxon>
        <taxon>Bacteroides</taxon>
    </lineage>
</organism>
<name>A0A412Y349_BACFG</name>
<keyword evidence="1" id="KW-0732">Signal</keyword>
<evidence type="ECO:0000256" key="1">
    <source>
        <dbReference type="SAM" id="SignalP"/>
    </source>
</evidence>
<evidence type="ECO:0008006" key="4">
    <source>
        <dbReference type="Google" id="ProtNLM"/>
    </source>
</evidence>
<proteinExistence type="predicted"/>
<dbReference type="PROSITE" id="PS51257">
    <property type="entry name" value="PROKAR_LIPOPROTEIN"/>
    <property type="match status" value="1"/>
</dbReference>
<gene>
    <name evidence="2" type="ORF">DWW08_14420</name>
</gene>
<evidence type="ECO:0000313" key="3">
    <source>
        <dbReference type="Proteomes" id="UP000286270"/>
    </source>
</evidence>
<dbReference type="AlphaFoldDB" id="A0A412Y349"/>
<dbReference type="Proteomes" id="UP000286270">
    <property type="component" value="Unassembled WGS sequence"/>
</dbReference>
<sequence length="168" mass="19747">MRCKTECFFYFFFVLLFAVCSCSNKANTTDYVKNLRGQKVWFEESVTDTLKESKILILMPDTGDCTTCAMQVYDWYIYKLDLDKHELNCDIIYVLNDSVRLDKSIANLMKRYKLNYIANLSSFYSENKILKDVPFTTFLIDKANKIKLVGSPIDNDKLWKLYKQALQK</sequence>
<reference evidence="2 3" key="1">
    <citation type="submission" date="2018-08" db="EMBL/GenBank/DDBJ databases">
        <title>A genome reference for cultivated species of the human gut microbiota.</title>
        <authorList>
            <person name="Zou Y."/>
            <person name="Xue W."/>
            <person name="Luo G."/>
        </authorList>
    </citation>
    <scope>NUCLEOTIDE SEQUENCE [LARGE SCALE GENOMIC DNA]</scope>
    <source>
        <strain evidence="2 3">AF14-26</strain>
    </source>
</reference>
<dbReference type="EMBL" id="QRZH01000012">
    <property type="protein sequence ID" value="RGV51823.1"/>
    <property type="molecule type" value="Genomic_DNA"/>
</dbReference>
<protein>
    <recommendedName>
        <fullName evidence="4">Redoxin domain-containing protein</fullName>
    </recommendedName>
</protein>
<accession>A0A412Y349</accession>